<evidence type="ECO:0000256" key="8">
    <source>
        <dbReference type="ARBA" id="ARBA00023098"/>
    </source>
</evidence>
<evidence type="ECO:0000256" key="12">
    <source>
        <dbReference type="ARBA" id="ARBA00023315"/>
    </source>
</evidence>
<dbReference type="InterPro" id="IPR045252">
    <property type="entry name" value="LPCAT1-like"/>
</dbReference>
<dbReference type="AlphaFoldDB" id="T1JUC3"/>
<evidence type="ECO:0000256" key="10">
    <source>
        <dbReference type="ARBA" id="ARBA00023209"/>
    </source>
</evidence>
<evidence type="ECO:0000256" key="11">
    <source>
        <dbReference type="ARBA" id="ARBA00023264"/>
    </source>
</evidence>
<dbReference type="GO" id="GO:0016020">
    <property type="term" value="C:membrane"/>
    <property type="evidence" value="ECO:0007669"/>
    <property type="project" value="UniProtKB-SubCell"/>
</dbReference>
<organism evidence="16 17">
    <name type="scientific">Tetranychus urticae</name>
    <name type="common">Two-spotted spider mite</name>
    <dbReference type="NCBI Taxonomy" id="32264"/>
    <lineage>
        <taxon>Eukaryota</taxon>
        <taxon>Metazoa</taxon>
        <taxon>Ecdysozoa</taxon>
        <taxon>Arthropoda</taxon>
        <taxon>Chelicerata</taxon>
        <taxon>Arachnida</taxon>
        <taxon>Acari</taxon>
        <taxon>Acariformes</taxon>
        <taxon>Trombidiformes</taxon>
        <taxon>Prostigmata</taxon>
        <taxon>Eleutherengona</taxon>
        <taxon>Raphignathae</taxon>
        <taxon>Tetranychoidea</taxon>
        <taxon>Tetranychidae</taxon>
        <taxon>Tetranychus</taxon>
    </lineage>
</organism>
<feature type="transmembrane region" description="Helical" evidence="14">
    <location>
        <begin position="124"/>
        <end position="144"/>
    </location>
</feature>
<dbReference type="CDD" id="cd07991">
    <property type="entry name" value="LPLAT_LPCAT1-like"/>
    <property type="match status" value="1"/>
</dbReference>
<comment type="pathway">
    <text evidence="2">Lipid metabolism.</text>
</comment>
<evidence type="ECO:0000256" key="1">
    <source>
        <dbReference type="ARBA" id="ARBA00004370"/>
    </source>
</evidence>
<keyword evidence="12" id="KW-0012">Acyltransferase</keyword>
<evidence type="ECO:0000256" key="7">
    <source>
        <dbReference type="ARBA" id="ARBA00022989"/>
    </source>
</evidence>
<keyword evidence="11" id="KW-1208">Phospholipid metabolism</keyword>
<dbReference type="InterPro" id="IPR002123">
    <property type="entry name" value="Plipid/glycerol_acylTrfase"/>
</dbReference>
<evidence type="ECO:0000313" key="17">
    <source>
        <dbReference type="Proteomes" id="UP000015104"/>
    </source>
</evidence>
<accession>T1JUC3</accession>
<evidence type="ECO:0000256" key="3">
    <source>
        <dbReference type="ARBA" id="ARBA00008655"/>
    </source>
</evidence>
<comment type="subcellular location">
    <subcellularLocation>
        <location evidence="1">Membrane</location>
    </subcellularLocation>
</comment>
<evidence type="ECO:0000259" key="15">
    <source>
        <dbReference type="SMART" id="SM00563"/>
    </source>
</evidence>
<keyword evidence="17" id="KW-1185">Reference proteome</keyword>
<dbReference type="PANTHER" id="PTHR23063">
    <property type="entry name" value="PHOSPHOLIPID ACYLTRANSFERASE"/>
    <property type="match status" value="1"/>
</dbReference>
<dbReference type="SMART" id="SM00563">
    <property type="entry name" value="PlsC"/>
    <property type="match status" value="1"/>
</dbReference>
<dbReference type="SUPFAM" id="SSF69593">
    <property type="entry name" value="Glycerol-3-phosphate (1)-acyltransferase"/>
    <property type="match status" value="1"/>
</dbReference>
<protein>
    <recommendedName>
        <fullName evidence="15">Phospholipid/glycerol acyltransferase domain-containing protein</fullName>
    </recommendedName>
</protein>
<evidence type="ECO:0000256" key="9">
    <source>
        <dbReference type="ARBA" id="ARBA00023136"/>
    </source>
</evidence>
<dbReference type="GO" id="GO:0008654">
    <property type="term" value="P:phospholipid biosynthetic process"/>
    <property type="evidence" value="ECO:0007669"/>
    <property type="project" value="UniProtKB-KW"/>
</dbReference>
<dbReference type="EnsemblMetazoa" id="tetur02g00400.1">
    <property type="protein sequence ID" value="tetur02g00400.1"/>
    <property type="gene ID" value="tetur02g00400"/>
</dbReference>
<keyword evidence="10" id="KW-0594">Phospholipid biosynthesis</keyword>
<dbReference type="OMA" id="HISRWHI"/>
<keyword evidence="5" id="KW-0808">Transferase</keyword>
<feature type="transmembrane region" description="Helical" evidence="14">
    <location>
        <begin position="150"/>
        <end position="168"/>
    </location>
</feature>
<name>T1JUC3_TETUR</name>
<evidence type="ECO:0000256" key="4">
    <source>
        <dbReference type="ARBA" id="ARBA00022516"/>
    </source>
</evidence>
<keyword evidence="9 14" id="KW-0472">Membrane</keyword>
<keyword evidence="4" id="KW-0444">Lipid biosynthesis</keyword>
<evidence type="ECO:0000256" key="6">
    <source>
        <dbReference type="ARBA" id="ARBA00022692"/>
    </source>
</evidence>
<feature type="transmembrane region" description="Helical" evidence="14">
    <location>
        <begin position="17"/>
        <end position="37"/>
    </location>
</feature>
<dbReference type="GO" id="GO:0005783">
    <property type="term" value="C:endoplasmic reticulum"/>
    <property type="evidence" value="ECO:0007669"/>
    <property type="project" value="TreeGrafter"/>
</dbReference>
<feature type="domain" description="Phospholipid/glycerol acyltransferase" evidence="15">
    <location>
        <begin position="205"/>
        <end position="313"/>
    </location>
</feature>
<evidence type="ECO:0000256" key="2">
    <source>
        <dbReference type="ARBA" id="ARBA00005189"/>
    </source>
</evidence>
<evidence type="ECO:0000256" key="5">
    <source>
        <dbReference type="ARBA" id="ARBA00022679"/>
    </source>
</evidence>
<comment type="pathway">
    <text evidence="13">Phospholipid metabolism.</text>
</comment>
<dbReference type="STRING" id="32264.T1JUC3"/>
<dbReference type="eggNOG" id="KOG2898">
    <property type="taxonomic scope" value="Eukaryota"/>
</dbReference>
<reference evidence="17" key="1">
    <citation type="submission" date="2011-08" db="EMBL/GenBank/DDBJ databases">
        <authorList>
            <person name="Rombauts S."/>
        </authorList>
    </citation>
    <scope>NUCLEOTIDE SEQUENCE</scope>
    <source>
        <strain evidence="17">London</strain>
    </source>
</reference>
<keyword evidence="8" id="KW-0443">Lipid metabolism</keyword>
<evidence type="ECO:0000256" key="14">
    <source>
        <dbReference type="SAM" id="Phobius"/>
    </source>
</evidence>
<dbReference type="Proteomes" id="UP000015104">
    <property type="component" value="Unassembled WGS sequence"/>
</dbReference>
<keyword evidence="6 14" id="KW-0812">Transmembrane</keyword>
<evidence type="ECO:0000313" key="16">
    <source>
        <dbReference type="EnsemblMetazoa" id="tetur02g00400.1"/>
    </source>
</evidence>
<keyword evidence="7 14" id="KW-1133">Transmembrane helix</keyword>
<evidence type="ECO:0000256" key="13">
    <source>
        <dbReference type="ARBA" id="ARBA00025707"/>
    </source>
</evidence>
<dbReference type="Pfam" id="PF01553">
    <property type="entry name" value="Acyltransferase"/>
    <property type="match status" value="1"/>
</dbReference>
<dbReference type="PANTHER" id="PTHR23063:SF2">
    <property type="entry name" value="GLYCEROL-3-PHOSPHATE ACYLTRANSFERASE 4, ISOFORM D-RELATED"/>
    <property type="match status" value="1"/>
</dbReference>
<dbReference type="GO" id="GO:0019432">
    <property type="term" value="P:triglyceride biosynthetic process"/>
    <property type="evidence" value="ECO:0007669"/>
    <property type="project" value="TreeGrafter"/>
</dbReference>
<proteinExistence type="inferred from homology"/>
<reference evidence="16" key="2">
    <citation type="submission" date="2015-06" db="UniProtKB">
        <authorList>
            <consortium name="EnsemblMetazoa"/>
        </authorList>
    </citation>
    <scope>IDENTIFICATION</scope>
</reference>
<dbReference type="HOGENOM" id="CLU_031080_0_1_1"/>
<dbReference type="GO" id="GO:0004366">
    <property type="term" value="F:glycerol-3-phosphate O-acyltransferase activity"/>
    <property type="evidence" value="ECO:0007669"/>
    <property type="project" value="TreeGrafter"/>
</dbReference>
<dbReference type="EMBL" id="CAEY01000777">
    <property type="status" value="NOT_ANNOTATED_CDS"/>
    <property type="molecule type" value="Genomic_DNA"/>
</dbReference>
<sequence>MMTITSILSWTSTLINFYLYSALSIIITAWLGLDFGLSRLYVNILEKLFHFIKKNESLFLKSCDNVTSNGQSDPAVDKINGYTKHEIDQCFTAEVPESWNLLTPTWKPRDSEDTVYEVTRLGKLVYFAGLVFRFGLIFPIRLVIFVYNLVHIISALFVLTFVLPPGKLRNAYYRFMWKVTFRCATQNFGGLFRYHGTDYCFKAGGVAVSNHTGPLDIVCLADHVRYSFLGRQRNGLLGYVYKAIEVCGANIWFEMKDKEIIKDRLQARASDPSSYPLVIFPEGTCTTTDRILRFRKGSFELDCSVYPIAIKYDLRFGNPFWNSKTIGFLGICVKFFTNWAIIADVHYLAPVHRKDSETAVEFSERVRGLIADKIGLKKIDLDGYKVKYSVEETTSKLKQEKELVVKDKIERKTFSQIANQSFNFGSNGDLLTRSY</sequence>
<comment type="similarity">
    <text evidence="3">Belongs to the 1-acyl-sn-glycerol-3-phosphate acyltransferase family.</text>
</comment>